<feature type="binding site" evidence="3">
    <location>
        <position position="316"/>
    </location>
    <ligand>
        <name>Mn(2+)</name>
        <dbReference type="ChEBI" id="CHEBI:29035"/>
        <label>2</label>
    </ligand>
</feature>
<proteinExistence type="predicted"/>
<reference evidence="5" key="1">
    <citation type="submission" date="2019-10" db="EMBL/GenBank/DDBJ databases">
        <authorList>
            <consortium name="DOE Joint Genome Institute"/>
            <person name="Kuo A."/>
            <person name="Miyauchi S."/>
            <person name="Kiss E."/>
            <person name="Drula E."/>
            <person name="Kohler A."/>
            <person name="Sanchez-Garcia M."/>
            <person name="Andreopoulos B."/>
            <person name="Barry K.W."/>
            <person name="Bonito G."/>
            <person name="Buee M."/>
            <person name="Carver A."/>
            <person name="Chen C."/>
            <person name="Cichocki N."/>
            <person name="Clum A."/>
            <person name="Culley D."/>
            <person name="Crous P.W."/>
            <person name="Fauchery L."/>
            <person name="Girlanda M."/>
            <person name="Hayes R."/>
            <person name="Keri Z."/>
            <person name="LaButti K."/>
            <person name="Lipzen A."/>
            <person name="Lombard V."/>
            <person name="Magnuson J."/>
            <person name="Maillard F."/>
            <person name="Morin E."/>
            <person name="Murat C."/>
            <person name="Nolan M."/>
            <person name="Ohm R."/>
            <person name="Pangilinan J."/>
            <person name="Pereira M."/>
            <person name="Perotto S."/>
            <person name="Peter M."/>
            <person name="Riley R."/>
            <person name="Sitrit Y."/>
            <person name="Stielow B."/>
            <person name="Szollosi G."/>
            <person name="Zifcakova L."/>
            <person name="Stursova M."/>
            <person name="Spatafora J.W."/>
            <person name="Tedersoo L."/>
            <person name="Vaario L.-M."/>
            <person name="Yamada A."/>
            <person name="Yan M."/>
            <person name="Wang P."/>
            <person name="Xu J."/>
            <person name="Bruns T."/>
            <person name="Baldrian P."/>
            <person name="Vilgalys R."/>
            <person name="Henrissat B."/>
            <person name="Grigoriev I.V."/>
            <person name="Hibbett D."/>
            <person name="Nagy L.G."/>
            <person name="Martin F.M."/>
        </authorList>
    </citation>
    <scope>NUCLEOTIDE SEQUENCE</scope>
    <source>
        <strain evidence="5">BED1</strain>
    </source>
</reference>
<feature type="binding site" evidence="3">
    <location>
        <position position="318"/>
    </location>
    <ligand>
        <name>Mn(2+)</name>
        <dbReference type="ChEBI" id="CHEBI:29035"/>
        <label>2</label>
    </ligand>
</feature>
<keyword evidence="1 3" id="KW-0479">Metal-binding</keyword>
<feature type="binding site" evidence="3">
    <location>
        <position position="140"/>
    </location>
    <ligand>
        <name>Mn(2+)</name>
        <dbReference type="ChEBI" id="CHEBI:29035"/>
        <label>1</label>
    </ligand>
</feature>
<comment type="caution">
    <text evidence="5">The sequence shown here is derived from an EMBL/GenBank/DDBJ whole genome shotgun (WGS) entry which is preliminary data.</text>
</comment>
<name>A0AAD4BWN1_BOLED</name>
<evidence type="ECO:0000313" key="5">
    <source>
        <dbReference type="EMBL" id="KAF8442157.1"/>
    </source>
</evidence>
<dbReference type="InterPro" id="IPR051610">
    <property type="entry name" value="GPI/OXD"/>
</dbReference>
<evidence type="ECO:0000256" key="1">
    <source>
        <dbReference type="ARBA" id="ARBA00022723"/>
    </source>
</evidence>
<evidence type="ECO:0000256" key="2">
    <source>
        <dbReference type="PIRSR" id="PIRSR617774-1"/>
    </source>
</evidence>
<dbReference type="Proteomes" id="UP001194468">
    <property type="component" value="Unassembled WGS sequence"/>
</dbReference>
<feature type="domain" description="Cupin type-1" evidence="4">
    <location>
        <begin position="271"/>
        <end position="412"/>
    </location>
</feature>
<evidence type="ECO:0000313" key="6">
    <source>
        <dbReference type="Proteomes" id="UP001194468"/>
    </source>
</evidence>
<dbReference type="PANTHER" id="PTHR35848">
    <property type="entry name" value="OXALATE-BINDING PROTEIN"/>
    <property type="match status" value="1"/>
</dbReference>
<accession>A0AAD4BWN1</accession>
<feature type="domain" description="Cupin type-1" evidence="4">
    <location>
        <begin position="95"/>
        <end position="237"/>
    </location>
</feature>
<organism evidence="5 6">
    <name type="scientific">Boletus edulis BED1</name>
    <dbReference type="NCBI Taxonomy" id="1328754"/>
    <lineage>
        <taxon>Eukaryota</taxon>
        <taxon>Fungi</taxon>
        <taxon>Dikarya</taxon>
        <taxon>Basidiomycota</taxon>
        <taxon>Agaricomycotina</taxon>
        <taxon>Agaricomycetes</taxon>
        <taxon>Agaricomycetidae</taxon>
        <taxon>Boletales</taxon>
        <taxon>Boletineae</taxon>
        <taxon>Boletaceae</taxon>
        <taxon>Boletoideae</taxon>
        <taxon>Boletus</taxon>
    </lineage>
</organism>
<reference evidence="5" key="2">
    <citation type="journal article" date="2020" name="Nat. Commun.">
        <title>Large-scale genome sequencing of mycorrhizal fungi provides insights into the early evolution of symbiotic traits.</title>
        <authorList>
            <person name="Miyauchi S."/>
            <person name="Kiss E."/>
            <person name="Kuo A."/>
            <person name="Drula E."/>
            <person name="Kohler A."/>
            <person name="Sanchez-Garcia M."/>
            <person name="Morin E."/>
            <person name="Andreopoulos B."/>
            <person name="Barry K.W."/>
            <person name="Bonito G."/>
            <person name="Buee M."/>
            <person name="Carver A."/>
            <person name="Chen C."/>
            <person name="Cichocki N."/>
            <person name="Clum A."/>
            <person name="Culley D."/>
            <person name="Crous P.W."/>
            <person name="Fauchery L."/>
            <person name="Girlanda M."/>
            <person name="Hayes R.D."/>
            <person name="Keri Z."/>
            <person name="LaButti K."/>
            <person name="Lipzen A."/>
            <person name="Lombard V."/>
            <person name="Magnuson J."/>
            <person name="Maillard F."/>
            <person name="Murat C."/>
            <person name="Nolan M."/>
            <person name="Ohm R.A."/>
            <person name="Pangilinan J."/>
            <person name="Pereira M.F."/>
            <person name="Perotto S."/>
            <person name="Peter M."/>
            <person name="Pfister S."/>
            <person name="Riley R."/>
            <person name="Sitrit Y."/>
            <person name="Stielow J.B."/>
            <person name="Szollosi G."/>
            <person name="Zifcakova L."/>
            <person name="Stursova M."/>
            <person name="Spatafora J.W."/>
            <person name="Tedersoo L."/>
            <person name="Vaario L.M."/>
            <person name="Yamada A."/>
            <person name="Yan M."/>
            <person name="Wang P."/>
            <person name="Xu J."/>
            <person name="Bruns T."/>
            <person name="Baldrian P."/>
            <person name="Vilgalys R."/>
            <person name="Dunand C."/>
            <person name="Henrissat B."/>
            <person name="Grigoriev I.V."/>
            <person name="Hibbett D."/>
            <person name="Nagy L.G."/>
            <person name="Martin F.M."/>
        </authorList>
    </citation>
    <scope>NUCLEOTIDE SEQUENCE</scope>
    <source>
        <strain evidence="5">BED1</strain>
    </source>
</reference>
<feature type="binding site" evidence="3">
    <location>
        <position position="323"/>
    </location>
    <ligand>
        <name>Mn(2+)</name>
        <dbReference type="ChEBI" id="CHEBI:29035"/>
        <label>2</label>
    </ligand>
</feature>
<protein>
    <submittedName>
        <fullName evidence="5">Oxalate decarboxylase</fullName>
    </submittedName>
</protein>
<dbReference type="Gene3D" id="2.60.120.10">
    <property type="entry name" value="Jelly Rolls"/>
    <property type="match status" value="2"/>
</dbReference>
<dbReference type="PANTHER" id="PTHR35848:SF9">
    <property type="entry name" value="SLL1358 PROTEIN"/>
    <property type="match status" value="1"/>
</dbReference>
<dbReference type="EMBL" id="WHUW01000009">
    <property type="protein sequence ID" value="KAF8442157.1"/>
    <property type="molecule type" value="Genomic_DNA"/>
</dbReference>
<dbReference type="InterPro" id="IPR011051">
    <property type="entry name" value="RmlC_Cupin_sf"/>
</dbReference>
<evidence type="ECO:0000256" key="3">
    <source>
        <dbReference type="PIRSR" id="PIRSR617774-2"/>
    </source>
</evidence>
<sequence length="429" mass="45895">MPAGGPTTWSSSAGWAASSTAAAAAASPTVPYASDSLNGNLWVPESDVMPEPIRNTTGATILGPQNLPIDLQNADFLAPPTTDGGSEIPSLKWPFSLSAMRLQTGGWVRVENTAVMPIATQISAANFRLDAGAIRELHWHSIGEWSYVISGYTQITAVDGLGRNYVGTAGPGDLWYFPAGVGHSLQATNQTADGSEFMLIFDNGQLSPEMTFLVNWTAHLPKEAIARNFGTSLAAFDNIPSHELYILPADPPTTNTAPEDPFGQMPNPLVWPLSQIEATPLAGGNIKIVDSTTFKASTSIAAAVVEVVPGGMRELHWHPNSDEWDFFLEGCARMTAYVGDANARTFDFEPGDVGYVPSNWGHYIENIGNTTMKYLEVFKAGQFEDISLTQWLAMTPPAVVQSVLGIAPETIAAFNGTKQYVVGPPPQPL</sequence>
<keyword evidence="3" id="KW-0464">Manganese</keyword>
<dbReference type="AlphaFoldDB" id="A0AAD4BWN1"/>
<dbReference type="InterPro" id="IPR017774">
    <property type="entry name" value="Bicupin_oxalate_deCO2ase/Oxase"/>
</dbReference>
<dbReference type="InterPro" id="IPR006045">
    <property type="entry name" value="Cupin_1"/>
</dbReference>
<feature type="active site" description="Proton donor" evidence="2">
    <location>
        <position position="376"/>
    </location>
</feature>
<dbReference type="GO" id="GO:0046872">
    <property type="term" value="F:metal ion binding"/>
    <property type="evidence" value="ECO:0007669"/>
    <property type="project" value="UniProtKB-KW"/>
</dbReference>
<dbReference type="GO" id="GO:0033609">
    <property type="term" value="P:oxalate metabolic process"/>
    <property type="evidence" value="ECO:0007669"/>
    <property type="project" value="InterPro"/>
</dbReference>
<dbReference type="CDD" id="cd20305">
    <property type="entry name" value="cupin_OxDC_C"/>
    <property type="match status" value="1"/>
</dbReference>
<dbReference type="NCBIfam" id="TIGR03404">
    <property type="entry name" value="bicupin_oxalic"/>
    <property type="match status" value="1"/>
</dbReference>
<feature type="binding site" evidence="3">
    <location>
        <position position="144"/>
    </location>
    <ligand>
        <name>Mn(2+)</name>
        <dbReference type="ChEBI" id="CHEBI:29035"/>
        <label>1</label>
    </ligand>
</feature>
<dbReference type="InterPro" id="IPR014710">
    <property type="entry name" value="RmlC-like_jellyroll"/>
</dbReference>
<evidence type="ECO:0000259" key="4">
    <source>
        <dbReference type="SMART" id="SM00835"/>
    </source>
</evidence>
<feature type="binding site" evidence="3">
    <location>
        <position position="362"/>
    </location>
    <ligand>
        <name>Mn(2+)</name>
        <dbReference type="ChEBI" id="CHEBI:29035"/>
        <label>2</label>
    </ligand>
</feature>
<feature type="binding site" evidence="3">
    <location>
        <position position="138"/>
    </location>
    <ligand>
        <name>Mn(2+)</name>
        <dbReference type="ChEBI" id="CHEBI:29035"/>
        <label>1</label>
    </ligand>
</feature>
<dbReference type="SMART" id="SM00835">
    <property type="entry name" value="Cupin_1"/>
    <property type="match status" value="2"/>
</dbReference>
<gene>
    <name evidence="5" type="ORF">L210DRAFT_3397600</name>
</gene>
<comment type="cofactor">
    <cofactor evidence="3">
        <name>Mn(2+)</name>
        <dbReference type="ChEBI" id="CHEBI:29035"/>
    </cofactor>
    <text evidence="3">Binds 2 manganese ions per subunit.</text>
</comment>
<keyword evidence="6" id="KW-1185">Reference proteome</keyword>
<dbReference type="Pfam" id="PF00190">
    <property type="entry name" value="Cupin_1"/>
    <property type="match status" value="2"/>
</dbReference>
<feature type="binding site" evidence="3">
    <location>
        <position position="183"/>
    </location>
    <ligand>
        <name>Mn(2+)</name>
        <dbReference type="ChEBI" id="CHEBI:29035"/>
        <label>1</label>
    </ligand>
</feature>
<dbReference type="SUPFAM" id="SSF51182">
    <property type="entry name" value="RmlC-like cupins"/>
    <property type="match status" value="1"/>
</dbReference>